<evidence type="ECO:0008006" key="4">
    <source>
        <dbReference type="Google" id="ProtNLM"/>
    </source>
</evidence>
<feature type="compositionally biased region" description="Basic and acidic residues" evidence="1">
    <location>
        <begin position="34"/>
        <end position="49"/>
    </location>
</feature>
<organism evidence="2 3">
    <name type="scientific">Pseudonocardia thermophila</name>
    <dbReference type="NCBI Taxonomy" id="1848"/>
    <lineage>
        <taxon>Bacteria</taxon>
        <taxon>Bacillati</taxon>
        <taxon>Actinomycetota</taxon>
        <taxon>Actinomycetes</taxon>
        <taxon>Pseudonocardiales</taxon>
        <taxon>Pseudonocardiaceae</taxon>
        <taxon>Pseudonocardia</taxon>
    </lineage>
</organism>
<evidence type="ECO:0000313" key="2">
    <source>
        <dbReference type="EMBL" id="SHK73293.1"/>
    </source>
</evidence>
<feature type="region of interest" description="Disordered" evidence="1">
    <location>
        <begin position="27"/>
        <end position="49"/>
    </location>
</feature>
<dbReference type="AlphaFoldDB" id="A0A1M6UVY3"/>
<dbReference type="Proteomes" id="UP000184363">
    <property type="component" value="Unassembled WGS sequence"/>
</dbReference>
<name>A0A1M6UVY3_PSETH</name>
<dbReference type="EMBL" id="FRAP01000011">
    <property type="protein sequence ID" value="SHK73293.1"/>
    <property type="molecule type" value="Genomic_DNA"/>
</dbReference>
<gene>
    <name evidence="2" type="ORF">SAMN05443637_11141</name>
</gene>
<proteinExistence type="predicted"/>
<accession>A0A1M6UVY3</accession>
<evidence type="ECO:0000313" key="3">
    <source>
        <dbReference type="Proteomes" id="UP000184363"/>
    </source>
</evidence>
<evidence type="ECO:0000256" key="1">
    <source>
        <dbReference type="SAM" id="MobiDB-lite"/>
    </source>
</evidence>
<sequence>MSDAEQVMPFAAAAVAPSAEVRLMDPIEAIPRSPDGRPLRDELRGRVSA</sequence>
<dbReference type="RefSeq" id="WP_159444912.1">
    <property type="nucleotide sequence ID" value="NZ_FRAP01000011.1"/>
</dbReference>
<keyword evidence="3" id="KW-1185">Reference proteome</keyword>
<reference evidence="2 3" key="1">
    <citation type="submission" date="2016-11" db="EMBL/GenBank/DDBJ databases">
        <authorList>
            <person name="Jaros S."/>
            <person name="Januszkiewicz K."/>
            <person name="Wedrychowicz H."/>
        </authorList>
    </citation>
    <scope>NUCLEOTIDE SEQUENCE [LARGE SCALE GENOMIC DNA]</scope>
    <source>
        <strain evidence="2 3">DSM 43832</strain>
    </source>
</reference>
<protein>
    <recommendedName>
        <fullName evidence="4">AMP-binding enzyme C-terminal domain-containing protein</fullName>
    </recommendedName>
</protein>